<dbReference type="EMBL" id="QXFV01000946">
    <property type="protein sequence ID" value="KAE9020208.1"/>
    <property type="molecule type" value="Genomic_DNA"/>
</dbReference>
<dbReference type="AlphaFoldDB" id="A0A6A3LPV2"/>
<organism evidence="2 4">
    <name type="scientific">Phytophthora rubi</name>
    <dbReference type="NCBI Taxonomy" id="129364"/>
    <lineage>
        <taxon>Eukaryota</taxon>
        <taxon>Sar</taxon>
        <taxon>Stramenopiles</taxon>
        <taxon>Oomycota</taxon>
        <taxon>Peronosporomycetes</taxon>
        <taxon>Peronosporales</taxon>
        <taxon>Peronosporaceae</taxon>
        <taxon>Phytophthora</taxon>
    </lineage>
</organism>
<evidence type="ECO:0000313" key="3">
    <source>
        <dbReference type="EMBL" id="KAE9340029.1"/>
    </source>
</evidence>
<evidence type="ECO:0000259" key="1">
    <source>
        <dbReference type="Pfam" id="PF10551"/>
    </source>
</evidence>
<dbReference type="Proteomes" id="UP000429607">
    <property type="component" value="Unassembled WGS sequence"/>
</dbReference>
<evidence type="ECO:0000313" key="5">
    <source>
        <dbReference type="Proteomes" id="UP000434957"/>
    </source>
</evidence>
<keyword evidence="5" id="KW-1185">Reference proteome</keyword>
<dbReference type="InterPro" id="IPR018289">
    <property type="entry name" value="MULE_transposase_dom"/>
</dbReference>
<reference evidence="2 4" key="1">
    <citation type="submission" date="2018-09" db="EMBL/GenBank/DDBJ databases">
        <title>Genomic investigation of the strawberry pathogen Phytophthora fragariae indicates pathogenicity is determined by transcriptional variation in three key races.</title>
        <authorList>
            <person name="Adams T.M."/>
            <person name="Armitage A.D."/>
            <person name="Sobczyk M.K."/>
            <person name="Bates H.J."/>
            <person name="Dunwell J.M."/>
            <person name="Nellist C.F."/>
            <person name="Harrison R.J."/>
        </authorList>
    </citation>
    <scope>NUCLEOTIDE SEQUENCE [LARGE SCALE GENOMIC DNA]</scope>
    <source>
        <strain evidence="2 4">SCRP249</strain>
        <strain evidence="3 5">SCRP333</strain>
    </source>
</reference>
<dbReference type="PANTHER" id="PTHR31973:SF187">
    <property type="entry name" value="MUTATOR TRANSPOSASE MUDRA PROTEIN"/>
    <property type="match status" value="1"/>
</dbReference>
<dbReference type="Proteomes" id="UP000434957">
    <property type="component" value="Unassembled WGS sequence"/>
</dbReference>
<dbReference type="PANTHER" id="PTHR31973">
    <property type="entry name" value="POLYPROTEIN, PUTATIVE-RELATED"/>
    <property type="match status" value="1"/>
</dbReference>
<dbReference type="EMBL" id="QXFT01000593">
    <property type="protein sequence ID" value="KAE9340029.1"/>
    <property type="molecule type" value="Genomic_DNA"/>
</dbReference>
<feature type="domain" description="MULE transposase" evidence="1">
    <location>
        <begin position="120"/>
        <end position="204"/>
    </location>
</feature>
<evidence type="ECO:0000313" key="4">
    <source>
        <dbReference type="Proteomes" id="UP000429607"/>
    </source>
</evidence>
<dbReference type="Pfam" id="PF10551">
    <property type="entry name" value="MULE"/>
    <property type="match status" value="1"/>
</dbReference>
<comment type="caution">
    <text evidence="2">The sequence shown here is derived from an EMBL/GenBank/DDBJ whole genome shotgun (WGS) entry which is preliminary data.</text>
</comment>
<accession>A0A6A3LPV2</accession>
<name>A0A6A3LPV2_9STRA</name>
<proteinExistence type="predicted"/>
<protein>
    <recommendedName>
        <fullName evidence="1">MULE transposase domain-containing protein</fullName>
    </recommendedName>
</protein>
<gene>
    <name evidence="2" type="ORF">PR001_g13658</name>
    <name evidence="3" type="ORF">PR003_g10718</name>
</gene>
<evidence type="ECO:0000313" key="2">
    <source>
        <dbReference type="EMBL" id="KAE9020208.1"/>
    </source>
</evidence>
<sequence>MRGVVEREMLPSYSGTWASVTGRSIIDFLMAKGMLTNWTTASNIKRDLLESLRDDVIECYQKLEGYLAMVSDANPRTAFGFQKHGNGLFSRACVFTGACLQAMQHCKHVIGLDWTGDMNKRGVFLLATTKDLEGHLLVFGMALVAQEDYSNWSWFLGNLKAPMDAVSSWKPAFVSDRQKGLLASVTELFPDSGHRFCVRHIITNIAK</sequence>